<protein>
    <recommendedName>
        <fullName evidence="3">Gluconolaconase</fullName>
    </recommendedName>
</protein>
<sequence>MPMFTAKLAQYLLTLVILFFANNTIAHITFPVDIGERPESITKGFDGDYFVSVMNKKVPKDGVIVRLGEHGEISTFASGFDEPKGLAFINNHLYVTDVTKVWKIDNNGKALIFADSPAFPLQTLYLNDISPNAGNTGMYVTEMGAVSYMRDDTGSLWPLNSDEAKKIPTKGRVYHIDLKGKVTEAVAASKDLLNPNGVGLANNGDILISGFFLGKVFTHNQAGLTILSQTFRGADAIEQGNNGHYYLSSWTQGKVWQLHKDTLAPKVLLQGLQSAADFYLDEENKRLLVPDMLAGTINQVKLEK</sequence>
<dbReference type="Proteomes" id="UP001521137">
    <property type="component" value="Unassembled WGS sequence"/>
</dbReference>
<proteinExistence type="predicted"/>
<dbReference type="RefSeq" id="WP_235310348.1">
    <property type="nucleotide sequence ID" value="NZ_JAKGAS010000001.1"/>
</dbReference>
<gene>
    <name evidence="1" type="ORF">L0668_01815</name>
</gene>
<dbReference type="SUPFAM" id="SSF63829">
    <property type="entry name" value="Calcium-dependent phosphotriesterase"/>
    <property type="match status" value="1"/>
</dbReference>
<organism evidence="1 2">
    <name type="scientific">Paraglaciecola algarum</name>
    <dbReference type="NCBI Taxonomy" id="3050085"/>
    <lineage>
        <taxon>Bacteria</taxon>
        <taxon>Pseudomonadati</taxon>
        <taxon>Pseudomonadota</taxon>
        <taxon>Gammaproteobacteria</taxon>
        <taxon>Alteromonadales</taxon>
        <taxon>Alteromonadaceae</taxon>
        <taxon>Paraglaciecola</taxon>
    </lineage>
</organism>
<comment type="caution">
    <text evidence="1">The sequence shown here is derived from an EMBL/GenBank/DDBJ whole genome shotgun (WGS) entry which is preliminary data.</text>
</comment>
<reference evidence="1 2" key="1">
    <citation type="submission" date="2022-01" db="EMBL/GenBank/DDBJ databases">
        <title>Paraglaciecola sp. G1-23.</title>
        <authorList>
            <person name="Jin M.S."/>
            <person name="Han D.M."/>
            <person name="Kim H.M."/>
            <person name="Jeon C.O."/>
        </authorList>
    </citation>
    <scope>NUCLEOTIDE SEQUENCE [LARGE SCALE GENOMIC DNA]</scope>
    <source>
        <strain evidence="1 2">G1-23</strain>
    </source>
</reference>
<dbReference type="EMBL" id="JAKGAS010000001">
    <property type="protein sequence ID" value="MCF2946828.1"/>
    <property type="molecule type" value="Genomic_DNA"/>
</dbReference>
<evidence type="ECO:0000313" key="1">
    <source>
        <dbReference type="EMBL" id="MCF2946828.1"/>
    </source>
</evidence>
<evidence type="ECO:0000313" key="2">
    <source>
        <dbReference type="Proteomes" id="UP001521137"/>
    </source>
</evidence>
<accession>A0ABS9D1M0</accession>
<evidence type="ECO:0008006" key="3">
    <source>
        <dbReference type="Google" id="ProtNLM"/>
    </source>
</evidence>
<keyword evidence="2" id="KW-1185">Reference proteome</keyword>
<name>A0ABS9D1M0_9ALTE</name>
<dbReference type="Gene3D" id="2.120.10.30">
    <property type="entry name" value="TolB, C-terminal domain"/>
    <property type="match status" value="1"/>
</dbReference>
<dbReference type="InterPro" id="IPR011042">
    <property type="entry name" value="6-blade_b-propeller_TolB-like"/>
</dbReference>